<evidence type="ECO:0000313" key="4">
    <source>
        <dbReference type="Proteomes" id="UP000192391"/>
    </source>
</evidence>
<reference evidence="4" key="1">
    <citation type="journal article" date="2017" name="Sci. Rep.">
        <title>Determination of the Genome and Primary Transcriptome of Syngas Fermenting Eubacterium limosum ATCC 8486.</title>
        <authorList>
            <person name="Song Y."/>
            <person name="Shin J."/>
            <person name="Jeong Y."/>
            <person name="Jin S."/>
            <person name="Lee J.K."/>
            <person name="Kim D.R."/>
            <person name="Kim S.C."/>
            <person name="Cho S."/>
            <person name="Cho B.K."/>
        </authorList>
    </citation>
    <scope>NUCLEOTIDE SEQUENCE [LARGE SCALE GENOMIC DNA]</scope>
    <source>
        <strain evidence="4">ATCC 8486</strain>
    </source>
</reference>
<dbReference type="SUPFAM" id="SSF63446">
    <property type="entry name" value="Type I dockerin domain"/>
    <property type="match status" value="1"/>
</dbReference>
<evidence type="ECO:0000256" key="1">
    <source>
        <dbReference type="SAM" id="SignalP"/>
    </source>
</evidence>
<dbReference type="SMART" id="SM00635">
    <property type="entry name" value="BID_2"/>
    <property type="match status" value="2"/>
</dbReference>
<dbReference type="EMBL" id="CP019962">
    <property type="protein sequence ID" value="ARD66164.1"/>
    <property type="molecule type" value="Genomic_DNA"/>
</dbReference>
<dbReference type="InterPro" id="IPR036439">
    <property type="entry name" value="Dockerin_dom_sf"/>
</dbReference>
<dbReference type="InterPro" id="IPR051553">
    <property type="entry name" value="Ran_GTPase-activating"/>
</dbReference>
<dbReference type="InterPro" id="IPR013783">
    <property type="entry name" value="Ig-like_fold"/>
</dbReference>
<dbReference type="Gene3D" id="2.60.40.10">
    <property type="entry name" value="Immunoglobulins"/>
    <property type="match status" value="1"/>
</dbReference>
<dbReference type="InterPro" id="IPR003343">
    <property type="entry name" value="Big_2"/>
</dbReference>
<evidence type="ECO:0000259" key="2">
    <source>
        <dbReference type="PROSITE" id="PS51766"/>
    </source>
</evidence>
<dbReference type="Gene3D" id="1.10.1330.10">
    <property type="entry name" value="Dockerin domain"/>
    <property type="match status" value="1"/>
</dbReference>
<dbReference type="Proteomes" id="UP000192391">
    <property type="component" value="Chromosome"/>
</dbReference>
<dbReference type="PRINTS" id="PR00633">
    <property type="entry name" value="RCCNDNSATION"/>
</dbReference>
<dbReference type="SUPFAM" id="SSF49373">
    <property type="entry name" value="Invasin/intimin cell-adhesion fragments"/>
    <property type="match status" value="2"/>
</dbReference>
<dbReference type="GO" id="GO:0004553">
    <property type="term" value="F:hydrolase activity, hydrolyzing O-glycosyl compounds"/>
    <property type="evidence" value="ECO:0007669"/>
    <property type="project" value="InterPro"/>
</dbReference>
<dbReference type="KEGG" id="elim:B2M23_11680"/>
<dbReference type="PROSITE" id="PS50012">
    <property type="entry name" value="RCC1_3"/>
    <property type="match status" value="5"/>
</dbReference>
<dbReference type="SUPFAM" id="SSF50985">
    <property type="entry name" value="RCC1/BLIP-II"/>
    <property type="match status" value="2"/>
</dbReference>
<dbReference type="PANTHER" id="PTHR45982">
    <property type="entry name" value="REGULATOR OF CHROMOSOME CONDENSATION"/>
    <property type="match status" value="1"/>
</dbReference>
<dbReference type="PROSITE" id="PS51766">
    <property type="entry name" value="DOCKERIN"/>
    <property type="match status" value="1"/>
</dbReference>
<dbReference type="InterPro" id="IPR000408">
    <property type="entry name" value="Reg_chr_condens"/>
</dbReference>
<proteinExistence type="predicted"/>
<dbReference type="InterPro" id="IPR008964">
    <property type="entry name" value="Invasin/intimin_cell_adhesion"/>
</dbReference>
<feature type="chain" id="PRO_5042156563" description="Dockerin domain-containing protein" evidence="1">
    <location>
        <begin position="28"/>
        <end position="1621"/>
    </location>
</feature>
<protein>
    <recommendedName>
        <fullName evidence="2">Dockerin domain-containing protein</fullName>
    </recommendedName>
</protein>
<dbReference type="CDD" id="cd14256">
    <property type="entry name" value="Dockerin_I"/>
    <property type="match status" value="1"/>
</dbReference>
<dbReference type="PANTHER" id="PTHR45982:SF1">
    <property type="entry name" value="REGULATOR OF CHROMOSOME CONDENSATION"/>
    <property type="match status" value="1"/>
</dbReference>
<dbReference type="Pfam" id="PF00404">
    <property type="entry name" value="Dockerin_1"/>
    <property type="match status" value="1"/>
</dbReference>
<dbReference type="InterPro" id="IPR002105">
    <property type="entry name" value="Dockerin_1_rpt"/>
</dbReference>
<keyword evidence="1" id="KW-0732">Signal</keyword>
<dbReference type="Pfam" id="PF00415">
    <property type="entry name" value="RCC1"/>
    <property type="match status" value="3"/>
</dbReference>
<gene>
    <name evidence="3" type="ORF">B2M23_11680</name>
</gene>
<dbReference type="InterPro" id="IPR036278">
    <property type="entry name" value="Sialidase_sf"/>
</dbReference>
<evidence type="ECO:0000313" key="3">
    <source>
        <dbReference type="EMBL" id="ARD66164.1"/>
    </source>
</evidence>
<feature type="domain" description="Dockerin" evidence="2">
    <location>
        <begin position="1554"/>
        <end position="1621"/>
    </location>
</feature>
<dbReference type="SUPFAM" id="SSF50939">
    <property type="entry name" value="Sialidases"/>
    <property type="match status" value="1"/>
</dbReference>
<accession>A0AAC9W3K4</accession>
<sequence>MKKFKQSVAFLTILVFCFLTLPTNVFSEELSDHQTEKLVEEDNLQIEQLASINQTQIITGEDCSGYIDEKGNLWTWGSNNYGQLGTGNYESRKKPVLVMENVKQADFGRYFGAAVKTDGSVWTWGFNKGGCLGNGKEETSNPTPSMIIESGIKSISMGLLNGAAITEGGTLLIWGGNGSFQLGDGDRAMDAILKVWNTPRELMQGVSAVSIEGENVAVVKNDSSLWTWGNNVSGQLGYTLQNGELISPTPQVALNSVEDICLGDKYVTALKTDGSLWTWGENSRGELGDGTTVSRTEPEKILDDVKTIGNGCAVNNSGDLLTWGNNNVGQAGDGTTEMKSTPGVVLDNVRQVNRSSSHSGAIKEDGTIWTWGSNRDNALGNPYLYEYFQTTPQQIFVPAHAENEVTAFSTTGVLIIDEDTERPIPDVSIKLNNESIAEATDDQGYSVLNFGDSIEGEISFEKEGFETKIIPATEVEAGKINRILMKNADGIPDLILPEDIKVESDTLNGPSIEFFGEEFYLFSTDIKIDIPFGEVVKEIDREKKTVKCLLGIDPKEFKDFDWKKDYNDYVNFIKQYGANNGIANWNNSILRNKILKNNKSKIGFSLDAKVIGYIEYSYASGIMKPVEGGRIIEGSAKIGGSIPLSTPVFYFKWELKGKVKSETEWVLVNKGDHISIDTYFDSELSCIPLAGVGAGIEKIAGAEVGIKGAVTGTAKIDTTMSKYDLEEIFGANISASVYFKIYAFFFETGDERTFMQWTLYPNKKRPDYNGSGGGGFRFNSLNNEKNQLKSIPRDYLNQPHAAVQKRSLAANVYEQKSVYPNGEPRLITLDDGRVMAFWIGDNGKKSDMNRTTLMYTINTNGVWSEAEAVCETGRADFSPTVYVKNGKVRLAWINATKEFSDNTTLEDMAKNVQISTAEFDGNTFSSPVYSNSGKMPLMLQITEENNNPVVYSVLNSGNDPFMMTGTETIYRQEMLNGVWEEPQVIQDNVKGLTGLACEDGRMLYSKDKDGDYTTNGDSAVYEVTANQSAVQISTDGADVAGLQYSGDRFYWLENGKLYDEKEKILTDITCTGDYRIINLNGQRAVLTTDKVDQDSYAEEIFIAYENENGFEPAMQLTDDKKGIRSFDAVFDESQKPVVAMNQINFQTEGEKEDPFGITDFIIQQEENRYDLVASQFMTYDSKNIAPGQDVKLTAEVKNESTEDFNDDVNVCLIDKDGKKISEFEYNLKLSTGETDYIDINYPLPEDLKCHEITASITPKNIVDNNLNNNIAEATIGYGDATITNSYYINAYGEGPTLYATVMNIGYETLKNVRAEVYQDGVMGEKLGSIELESMEPGQEKEVTFHIDESCIKHNNENDGKQLHVEILTDSLENRMDNNGADELVLAPKTRSIELSKKEALIASGQTIQLKAIKIPETSLSEVTWLNSDTQVADVDQNGLVKGLKPGSTVITVVSNDQVANCTITVKDGAIIPIESVTLEPKDVSLHVGETLMLKASILPENASNKTLKWESTDSNIVTVNNGNVMAVGVGDAVITVTTEDGNKKAFCFINVSEENGMLGDINQDGSINASDALLALRHAVKEIVLSGDQFIRADVTKDNVVNASDALQILRYSVKEITAFE</sequence>
<dbReference type="InterPro" id="IPR009091">
    <property type="entry name" value="RCC1/BLIP-II"/>
</dbReference>
<dbReference type="Gene3D" id="2.130.10.30">
    <property type="entry name" value="Regulator of chromosome condensation 1/beta-lactamase-inhibitor protein II"/>
    <property type="match status" value="2"/>
</dbReference>
<name>A0AAC9W3K4_EUBLI</name>
<dbReference type="InterPro" id="IPR016134">
    <property type="entry name" value="Dockerin_dom"/>
</dbReference>
<dbReference type="Gene3D" id="2.60.40.1080">
    <property type="match status" value="2"/>
</dbReference>
<dbReference type="Pfam" id="PF02368">
    <property type="entry name" value="Big_2"/>
    <property type="match status" value="2"/>
</dbReference>
<feature type="signal peptide" evidence="1">
    <location>
        <begin position="1"/>
        <end position="27"/>
    </location>
</feature>
<organism evidence="3 4">
    <name type="scientific">Eubacterium limosum</name>
    <dbReference type="NCBI Taxonomy" id="1736"/>
    <lineage>
        <taxon>Bacteria</taxon>
        <taxon>Bacillati</taxon>
        <taxon>Bacillota</taxon>
        <taxon>Clostridia</taxon>
        <taxon>Eubacteriales</taxon>
        <taxon>Eubacteriaceae</taxon>
        <taxon>Eubacterium</taxon>
    </lineage>
</organism>
<dbReference type="RefSeq" id="WP_038352232.1">
    <property type="nucleotide sequence ID" value="NZ_CP019962.1"/>
</dbReference>
<dbReference type="GO" id="GO:0000272">
    <property type="term" value="P:polysaccharide catabolic process"/>
    <property type="evidence" value="ECO:0007669"/>
    <property type="project" value="InterPro"/>
</dbReference>